<protein>
    <recommendedName>
        <fullName evidence="6">Ribonuclease P protein component 1</fullName>
        <shortName evidence="6">RNase P component 1</shortName>
        <ecNumber evidence="6">3.1.26.5</ecNumber>
    </recommendedName>
    <alternativeName>
        <fullName evidence="6">Rpp29</fullName>
    </alternativeName>
</protein>
<keyword evidence="2 6" id="KW-0819">tRNA processing</keyword>
<dbReference type="EMBL" id="AEGP01000025">
    <property type="protein sequence ID" value="EGG42690.1"/>
    <property type="molecule type" value="Genomic_DNA"/>
</dbReference>
<dbReference type="InterPro" id="IPR002730">
    <property type="entry name" value="Rpp29/RNP1"/>
</dbReference>
<dbReference type="InterPro" id="IPR023538">
    <property type="entry name" value="RNP1"/>
</dbReference>
<dbReference type="Gene3D" id="2.30.30.210">
    <property type="entry name" value="Ribonuclease P/MRP, subunit p29"/>
    <property type="match status" value="1"/>
</dbReference>
<dbReference type="InterPro" id="IPR036980">
    <property type="entry name" value="RNase_P/MRP_Rpp29_sf"/>
</dbReference>
<dbReference type="GO" id="GO:0030677">
    <property type="term" value="C:ribonuclease P complex"/>
    <property type="evidence" value="ECO:0007669"/>
    <property type="project" value="UniProtKB-UniRule"/>
</dbReference>
<keyword evidence="1 6" id="KW-0963">Cytoplasm</keyword>
<comment type="similarity">
    <text evidence="6">Belongs to the eukaryotic/archaeal RNase P protein component 1 family.</text>
</comment>
<keyword evidence="5 6" id="KW-0378">Hydrolase</keyword>
<keyword evidence="3 6" id="KW-0540">Nuclease</keyword>
<evidence type="ECO:0000256" key="1">
    <source>
        <dbReference type="ARBA" id="ARBA00022490"/>
    </source>
</evidence>
<dbReference type="GO" id="GO:0001682">
    <property type="term" value="P:tRNA 5'-leader removal"/>
    <property type="evidence" value="ECO:0007669"/>
    <property type="project" value="UniProtKB-UniRule"/>
</dbReference>
<comment type="subunit">
    <text evidence="6">Consists of a catalytic RNA component and at least 4-5 protein subunits.</text>
</comment>
<gene>
    <name evidence="6" type="primary">rnp1</name>
    <name evidence="7" type="ORF">Nlim_0403</name>
</gene>
<comment type="subcellular location">
    <subcellularLocation>
        <location evidence="6">Cytoplasm</location>
    </subcellularLocation>
</comment>
<evidence type="ECO:0000256" key="3">
    <source>
        <dbReference type="ARBA" id="ARBA00022722"/>
    </source>
</evidence>
<reference evidence="7" key="1">
    <citation type="journal article" date="2011" name="PLoS ONE">
        <title>Genome of a low-salinity ammonia-oxidizing archaeon determined by single-cell and metagenomic analysis.</title>
        <authorList>
            <person name="Blainey P.C."/>
            <person name="Mosier A.C."/>
            <person name="Potanina A."/>
            <person name="Francis C.A."/>
            <person name="Quake S.R."/>
        </authorList>
    </citation>
    <scope>NUCLEOTIDE SEQUENCE [LARGE SCALE GENOMIC DNA]</scope>
    <source>
        <strain evidence="7">SFB1</strain>
    </source>
</reference>
<evidence type="ECO:0000256" key="5">
    <source>
        <dbReference type="ARBA" id="ARBA00022801"/>
    </source>
</evidence>
<dbReference type="STRING" id="886738.Nlim_0403"/>
<accession>F3KIX9</accession>
<comment type="caution">
    <text evidence="7">The sequence shown here is derived from an EMBL/GenBank/DDBJ whole genome shotgun (WGS) entry which is preliminary data.</text>
</comment>
<dbReference type="Pfam" id="PF01868">
    <property type="entry name" value="RNase_P-MRP_p29"/>
    <property type="match status" value="1"/>
</dbReference>
<sequence length="88" mass="9734">MITSDNLTSHELIGLRTEIIESSNPQIIGLNGTITDETKSMFTMSTVNGSKMVTKSNNVWKFSINNQDVVLEGSKISKRPHDRIGGRI</sequence>
<evidence type="ECO:0000256" key="4">
    <source>
        <dbReference type="ARBA" id="ARBA00022759"/>
    </source>
</evidence>
<proteinExistence type="inferred from homology"/>
<keyword evidence="4 6" id="KW-0255">Endonuclease</keyword>
<dbReference type="HAMAP" id="MF_00754">
    <property type="entry name" value="RNase_P_1"/>
    <property type="match status" value="1"/>
</dbReference>
<comment type="catalytic activity">
    <reaction evidence="6">
        <text>Endonucleolytic cleavage of RNA, removing 5'-extranucleotides from tRNA precursor.</text>
        <dbReference type="EC" id="3.1.26.5"/>
    </reaction>
</comment>
<comment type="function">
    <text evidence="6">Part of ribonuclease P, a protein complex that generates mature tRNA molecules by cleaving their 5'-ends.</text>
</comment>
<dbReference type="HOGENOM" id="CLU_107020_2_0_2"/>
<dbReference type="GO" id="GO:0004526">
    <property type="term" value="F:ribonuclease P activity"/>
    <property type="evidence" value="ECO:0007669"/>
    <property type="project" value="UniProtKB-UniRule"/>
</dbReference>
<dbReference type="SUPFAM" id="SSF101744">
    <property type="entry name" value="Rof/RNase P subunit-like"/>
    <property type="match status" value="1"/>
</dbReference>
<evidence type="ECO:0000256" key="2">
    <source>
        <dbReference type="ARBA" id="ARBA00022694"/>
    </source>
</evidence>
<name>F3KIX9_9ARCH</name>
<dbReference type="SMART" id="SM00538">
    <property type="entry name" value="POP4"/>
    <property type="match status" value="1"/>
</dbReference>
<dbReference type="GO" id="GO:0003723">
    <property type="term" value="F:RNA binding"/>
    <property type="evidence" value="ECO:0007669"/>
    <property type="project" value="InterPro"/>
</dbReference>
<dbReference type="EC" id="3.1.26.5" evidence="6"/>
<dbReference type="GO" id="GO:0005737">
    <property type="term" value="C:cytoplasm"/>
    <property type="evidence" value="ECO:0007669"/>
    <property type="project" value="UniProtKB-SubCell"/>
</dbReference>
<organism evidence="7">
    <name type="scientific">Candidatus Nitrosarchaeum limnium SFB1</name>
    <dbReference type="NCBI Taxonomy" id="886738"/>
    <lineage>
        <taxon>Archaea</taxon>
        <taxon>Nitrososphaerota</taxon>
        <taxon>Nitrososphaeria</taxon>
        <taxon>Nitrosopumilales</taxon>
        <taxon>Nitrosopumilaceae</taxon>
        <taxon>Nitrosarchaeum</taxon>
    </lineage>
</organism>
<evidence type="ECO:0000313" key="7">
    <source>
        <dbReference type="EMBL" id="EGG42690.1"/>
    </source>
</evidence>
<dbReference type="AlphaFoldDB" id="F3KIX9"/>
<evidence type="ECO:0000256" key="6">
    <source>
        <dbReference type="HAMAP-Rule" id="MF_00754"/>
    </source>
</evidence>
<dbReference type="InterPro" id="IPR023534">
    <property type="entry name" value="Rof/RNase_P-like"/>
</dbReference>
<dbReference type="Proteomes" id="UP000004348">
    <property type="component" value="Chromosome"/>
</dbReference>